<keyword evidence="3" id="KW-1185">Reference proteome</keyword>
<sequence>MHVRLVGVFAPCGRCPVTVRPDGHGVHKTIPRPLLNFMEKCELVETIIYEKLENKRIKLTPNAVGNARSRRPDGAQTRERIVPCRDSAAGGTARRATQKMLSESSATREAGNALLTSQGLRVTMGGDDRLLFGGSQAR</sequence>
<reference evidence="2 3" key="1">
    <citation type="journal article" date="2019" name="Commun. Biol.">
        <title>The bagworm genome reveals a unique fibroin gene that provides high tensile strength.</title>
        <authorList>
            <person name="Kono N."/>
            <person name="Nakamura H."/>
            <person name="Ohtoshi R."/>
            <person name="Tomita M."/>
            <person name="Numata K."/>
            <person name="Arakawa K."/>
        </authorList>
    </citation>
    <scope>NUCLEOTIDE SEQUENCE [LARGE SCALE GENOMIC DNA]</scope>
</reference>
<name>A0A4C1VJP4_EUMVA</name>
<accession>A0A4C1VJP4</accession>
<organism evidence="2 3">
    <name type="scientific">Eumeta variegata</name>
    <name type="common">Bagworm moth</name>
    <name type="synonym">Eumeta japonica</name>
    <dbReference type="NCBI Taxonomy" id="151549"/>
    <lineage>
        <taxon>Eukaryota</taxon>
        <taxon>Metazoa</taxon>
        <taxon>Ecdysozoa</taxon>
        <taxon>Arthropoda</taxon>
        <taxon>Hexapoda</taxon>
        <taxon>Insecta</taxon>
        <taxon>Pterygota</taxon>
        <taxon>Neoptera</taxon>
        <taxon>Endopterygota</taxon>
        <taxon>Lepidoptera</taxon>
        <taxon>Glossata</taxon>
        <taxon>Ditrysia</taxon>
        <taxon>Tineoidea</taxon>
        <taxon>Psychidae</taxon>
        <taxon>Oiketicinae</taxon>
        <taxon>Eumeta</taxon>
    </lineage>
</organism>
<evidence type="ECO:0000313" key="2">
    <source>
        <dbReference type="EMBL" id="GBP38803.1"/>
    </source>
</evidence>
<proteinExistence type="predicted"/>
<gene>
    <name evidence="2" type="ORF">EVAR_33554_1</name>
</gene>
<feature type="region of interest" description="Disordered" evidence="1">
    <location>
        <begin position="87"/>
        <end position="110"/>
    </location>
</feature>
<comment type="caution">
    <text evidence="2">The sequence shown here is derived from an EMBL/GenBank/DDBJ whole genome shotgun (WGS) entry which is preliminary data.</text>
</comment>
<evidence type="ECO:0000313" key="3">
    <source>
        <dbReference type="Proteomes" id="UP000299102"/>
    </source>
</evidence>
<dbReference type="AlphaFoldDB" id="A0A4C1VJP4"/>
<protein>
    <submittedName>
        <fullName evidence="2">Uncharacterized protein</fullName>
    </submittedName>
</protein>
<evidence type="ECO:0000256" key="1">
    <source>
        <dbReference type="SAM" id="MobiDB-lite"/>
    </source>
</evidence>
<dbReference type="EMBL" id="BGZK01000354">
    <property type="protein sequence ID" value="GBP38803.1"/>
    <property type="molecule type" value="Genomic_DNA"/>
</dbReference>
<dbReference type="Proteomes" id="UP000299102">
    <property type="component" value="Unassembled WGS sequence"/>
</dbReference>